<reference evidence="2" key="1">
    <citation type="submission" date="2023-07" db="EMBL/GenBank/DDBJ databases">
        <title>Conexibacter stalactiti sp. nov., isolated from stalactites in a lava cave and emended description of the genus Conexibacter.</title>
        <authorList>
            <person name="Lee S.D."/>
        </authorList>
    </citation>
    <scope>NUCLEOTIDE SEQUENCE [LARGE SCALE GENOMIC DNA]</scope>
    <source>
        <strain evidence="2">KCTC 39840</strain>
    </source>
</reference>
<name>A0ABU4HWE7_9ACTN</name>
<comment type="caution">
    <text evidence="1">The sequence shown here is derived from an EMBL/GenBank/DDBJ whole genome shotgun (WGS) entry which is preliminary data.</text>
</comment>
<protein>
    <submittedName>
        <fullName evidence="1">Uncharacterized protein</fullName>
    </submittedName>
</protein>
<evidence type="ECO:0000313" key="1">
    <source>
        <dbReference type="EMBL" id="MDW5597655.1"/>
    </source>
</evidence>
<evidence type="ECO:0000313" key="2">
    <source>
        <dbReference type="Proteomes" id="UP001284601"/>
    </source>
</evidence>
<sequence>MAIYNRGVPVRVIDDGVAVTLTAERLAADVVEQVGGASAITGPPGPTGEAGAPGAGVPAGGVPGQLLAKSGSADYATGWVAAPAAGGAAATAALRRLGSGSGEAAAGERAAGFAVSGATRPSGYAVVIWTGGSPPAGAVAGDIWIRTS</sequence>
<organism evidence="1 2">
    <name type="scientific">Conexibacter stalactiti</name>
    <dbReference type="NCBI Taxonomy" id="1940611"/>
    <lineage>
        <taxon>Bacteria</taxon>
        <taxon>Bacillati</taxon>
        <taxon>Actinomycetota</taxon>
        <taxon>Thermoleophilia</taxon>
        <taxon>Solirubrobacterales</taxon>
        <taxon>Conexibacteraceae</taxon>
        <taxon>Conexibacter</taxon>
    </lineage>
</organism>
<accession>A0ABU4HWE7</accession>
<keyword evidence="2" id="KW-1185">Reference proteome</keyword>
<gene>
    <name evidence="1" type="ORF">R7226_25110</name>
</gene>
<proteinExistence type="predicted"/>
<dbReference type="RefSeq" id="WP_318600121.1">
    <property type="nucleotide sequence ID" value="NZ_JAWSTH010000097.1"/>
</dbReference>
<dbReference type="Proteomes" id="UP001284601">
    <property type="component" value="Unassembled WGS sequence"/>
</dbReference>
<dbReference type="EMBL" id="JAWSTH010000097">
    <property type="protein sequence ID" value="MDW5597655.1"/>
    <property type="molecule type" value="Genomic_DNA"/>
</dbReference>